<evidence type="ECO:0000256" key="1">
    <source>
        <dbReference type="SAM" id="MobiDB-lite"/>
    </source>
</evidence>
<organism evidence="2 3">
    <name type="scientific">Stephania japonica</name>
    <dbReference type="NCBI Taxonomy" id="461633"/>
    <lineage>
        <taxon>Eukaryota</taxon>
        <taxon>Viridiplantae</taxon>
        <taxon>Streptophyta</taxon>
        <taxon>Embryophyta</taxon>
        <taxon>Tracheophyta</taxon>
        <taxon>Spermatophyta</taxon>
        <taxon>Magnoliopsida</taxon>
        <taxon>Ranunculales</taxon>
        <taxon>Menispermaceae</taxon>
        <taxon>Menispermoideae</taxon>
        <taxon>Cissampelideae</taxon>
        <taxon>Stephania</taxon>
    </lineage>
</organism>
<dbReference type="Proteomes" id="UP001417504">
    <property type="component" value="Unassembled WGS sequence"/>
</dbReference>
<feature type="compositionally biased region" description="Polar residues" evidence="1">
    <location>
        <begin position="19"/>
        <end position="29"/>
    </location>
</feature>
<dbReference type="EMBL" id="JBBNAE010000004">
    <property type="protein sequence ID" value="KAK9129382.1"/>
    <property type="molecule type" value="Genomic_DNA"/>
</dbReference>
<accession>A0AAP0P353</accession>
<proteinExistence type="predicted"/>
<feature type="compositionally biased region" description="Polar residues" evidence="1">
    <location>
        <begin position="45"/>
        <end position="55"/>
    </location>
</feature>
<sequence length="55" mass="6197">MNLQEQSSFKPFVMLMPHDQNQSPQTTHHSQGRPPSNCKHPPSQNPSHLPTSPPQ</sequence>
<protein>
    <submittedName>
        <fullName evidence="2">Uncharacterized protein</fullName>
    </submittedName>
</protein>
<keyword evidence="3" id="KW-1185">Reference proteome</keyword>
<name>A0AAP0P353_9MAGN</name>
<evidence type="ECO:0000313" key="3">
    <source>
        <dbReference type="Proteomes" id="UP001417504"/>
    </source>
</evidence>
<dbReference type="AlphaFoldDB" id="A0AAP0P353"/>
<feature type="region of interest" description="Disordered" evidence="1">
    <location>
        <begin position="1"/>
        <end position="55"/>
    </location>
</feature>
<evidence type="ECO:0000313" key="2">
    <source>
        <dbReference type="EMBL" id="KAK9129382.1"/>
    </source>
</evidence>
<gene>
    <name evidence="2" type="ORF">Sjap_009869</name>
</gene>
<reference evidence="2 3" key="1">
    <citation type="submission" date="2024-01" db="EMBL/GenBank/DDBJ databases">
        <title>Genome assemblies of Stephania.</title>
        <authorList>
            <person name="Yang L."/>
        </authorList>
    </citation>
    <scope>NUCLEOTIDE SEQUENCE [LARGE SCALE GENOMIC DNA]</scope>
    <source>
        <strain evidence="2">QJT</strain>
        <tissue evidence="2">Leaf</tissue>
    </source>
</reference>
<comment type="caution">
    <text evidence="2">The sequence shown here is derived from an EMBL/GenBank/DDBJ whole genome shotgun (WGS) entry which is preliminary data.</text>
</comment>